<organism evidence="1 2">
    <name type="scientific">Halospeciosus flavus</name>
    <dbReference type="NCBI Taxonomy" id="3032283"/>
    <lineage>
        <taxon>Archaea</taxon>
        <taxon>Methanobacteriati</taxon>
        <taxon>Methanobacteriota</taxon>
        <taxon>Stenosarchaea group</taxon>
        <taxon>Halobacteria</taxon>
        <taxon>Halobacteriales</taxon>
        <taxon>Halobacteriaceae</taxon>
        <taxon>Halospeciosus</taxon>
    </lineage>
</organism>
<proteinExistence type="predicted"/>
<name>A0ABD5Z8J4_9EURY</name>
<accession>A0ABD5Z8J4</accession>
<protein>
    <recommendedName>
        <fullName evidence="3">CARDB protein</fullName>
    </recommendedName>
</protein>
<dbReference type="RefSeq" id="WP_279528306.1">
    <property type="nucleotide sequence ID" value="NZ_CP122312.1"/>
</dbReference>
<sequence length="284" mass="29912">MPAPSRRALLRTGALGIATALAGCQSRDWPADDPFGGGRTRTTTVETHAVGESVSVGDATVTVSDALARESIVYPLLDTLDVAGHGGTQYLLAVAETEGGTVDPSAFDLQVGPTGVEGRRYLGTMSPSGLHPQIEGVGRAYDADTGRGWVGFPLVGETEEGHGRIRLGHEDETAVWRLPEDVLANLAAPAPSFDVQELVVDVSSDSDGSGDTFTVRVRVRNAGERAETFRGCVNVHFSVTKAFALDVPPGETREWTWRHRWQGSGETSVAVKTVGGETSTTLGG</sequence>
<comment type="caution">
    <text evidence="1">The sequence shown here is derived from an EMBL/GenBank/DDBJ whole genome shotgun (WGS) entry which is preliminary data.</text>
</comment>
<reference evidence="1 2" key="1">
    <citation type="journal article" date="2019" name="Int. J. Syst. Evol. Microbiol.">
        <title>The Global Catalogue of Microorganisms (GCM) 10K type strain sequencing project: providing services to taxonomists for standard genome sequencing and annotation.</title>
        <authorList>
            <consortium name="The Broad Institute Genomics Platform"/>
            <consortium name="The Broad Institute Genome Sequencing Center for Infectious Disease"/>
            <person name="Wu L."/>
            <person name="Ma J."/>
        </authorList>
    </citation>
    <scope>NUCLEOTIDE SEQUENCE [LARGE SCALE GENOMIC DNA]</scope>
    <source>
        <strain evidence="1 2">XZGYJ-43</strain>
    </source>
</reference>
<dbReference type="EMBL" id="JBHTAR010000011">
    <property type="protein sequence ID" value="MFC7201562.1"/>
    <property type="molecule type" value="Genomic_DNA"/>
</dbReference>
<dbReference type="PROSITE" id="PS51257">
    <property type="entry name" value="PROKAR_LIPOPROTEIN"/>
    <property type="match status" value="1"/>
</dbReference>
<evidence type="ECO:0008006" key="3">
    <source>
        <dbReference type="Google" id="ProtNLM"/>
    </source>
</evidence>
<gene>
    <name evidence="1" type="ORF">ACFQJ9_19485</name>
</gene>
<dbReference type="AlphaFoldDB" id="A0ABD5Z8J4"/>
<evidence type="ECO:0000313" key="2">
    <source>
        <dbReference type="Proteomes" id="UP001596447"/>
    </source>
</evidence>
<dbReference type="Proteomes" id="UP001596447">
    <property type="component" value="Unassembled WGS sequence"/>
</dbReference>
<evidence type="ECO:0000313" key="1">
    <source>
        <dbReference type="EMBL" id="MFC7201562.1"/>
    </source>
</evidence>
<keyword evidence="2" id="KW-1185">Reference proteome</keyword>